<dbReference type="AlphaFoldDB" id="A0A4Y9YTV6"/>
<evidence type="ECO:0000313" key="3">
    <source>
        <dbReference type="Proteomes" id="UP000298327"/>
    </source>
</evidence>
<keyword evidence="3" id="KW-1185">Reference proteome</keyword>
<dbReference type="STRING" id="205917.A0A4Y9YTV6"/>
<evidence type="ECO:0000256" key="1">
    <source>
        <dbReference type="SAM" id="SignalP"/>
    </source>
</evidence>
<feature type="signal peptide" evidence="1">
    <location>
        <begin position="1"/>
        <end position="31"/>
    </location>
</feature>
<evidence type="ECO:0008006" key="4">
    <source>
        <dbReference type="Google" id="ProtNLM"/>
    </source>
</evidence>
<dbReference type="InterPro" id="IPR043750">
    <property type="entry name" value="DUF5695"/>
</dbReference>
<name>A0A4Y9YTV6_9AGAM</name>
<protein>
    <recommendedName>
        <fullName evidence="4">Glycoside hydrolase family 43 protein</fullName>
    </recommendedName>
</protein>
<organism evidence="2 3">
    <name type="scientific">Dentipellis fragilis</name>
    <dbReference type="NCBI Taxonomy" id="205917"/>
    <lineage>
        <taxon>Eukaryota</taxon>
        <taxon>Fungi</taxon>
        <taxon>Dikarya</taxon>
        <taxon>Basidiomycota</taxon>
        <taxon>Agaricomycotina</taxon>
        <taxon>Agaricomycetes</taxon>
        <taxon>Russulales</taxon>
        <taxon>Hericiaceae</taxon>
        <taxon>Dentipellis</taxon>
    </lineage>
</organism>
<dbReference type="OrthoDB" id="2730619at2759"/>
<keyword evidence="1" id="KW-0732">Signal</keyword>
<accession>A0A4Y9YTV6</accession>
<dbReference type="Pfam" id="PF18951">
    <property type="entry name" value="DUF5695"/>
    <property type="match status" value="1"/>
</dbReference>
<feature type="chain" id="PRO_5021347643" description="Glycoside hydrolase family 43 protein" evidence="1">
    <location>
        <begin position="32"/>
        <end position="917"/>
    </location>
</feature>
<sequence>MGLPGPVPPSKSLQVFLLFAVACTPVQYATAQVPTLGLSDGFLTFNTSAFAIQLVKDSQTLYSLKPQNETNGFDFIPSDVMQERQYNGNYHLGDITFRACIAGATAWASGDSSVARRNVTALPISGTTLAAANLGPTLPTDSLLNITRRWVLEGGQLQLLFDVANSQNQSIEIGALGAPLEFNNIFTNRTAAQTNEDCSLFDPYIGQDAGYVQVTPLLGTLPPLVVVPVGKSPLEGWRFLPEDTSTFLAYQSQTFEGLYEWQFHTLAYAENEWANATPWNAPSSAMLQPGETRTYGLQFLLAPSIRGIEDTLQAAKRPVAVGIPGYIVPSDLPAKLFLNYPSRVKSLAANPSGALSWTTNNDAQTGGWIGYTVSGKTWGRARLSITYEDGTVQTVHYYVTKPAVEAIGDLGNFLTTEQWFNDTTDPFRRSPSVISYDRQVNAVVRDDPRAWIPGLSDEAGAGSWLAAVMKQYVQPSAVEVAKMEAFVNQTLWGSVQNFNGTVKKSVYFYQPGLVPTYDYPSTIDWGNWWSWNQAASYATDRAYDYVHVANAYWALYRVARNYPALVSVHDWQWYLNQAVLTIATATDGRVGYADDGWMGETVFRLILDDLQREGLTANATLVESRMHARQQIWAGERYPFGSEMAWDSTGQEGVYAWSAYFNDSGTAINALNSVLAYQPTVPHWGYNGNARRYWDNVYGGKLQRIERQIHHYGSGLNALPLLAAYQASPNDTYLLRTGFGGISGPLSNIDQGGFAAASFHSFEDTLQWDGYSGDYGPNFVGLAMGTGVFLAELDTFGWQAFGGEVLSTSPTVRVRVADAVRRRVFIAPLGAALTLDAGAFEEVEYDPRARTVRVELAAAPEGATQAAAAEQGRLVVRQTARMDGGGELRPTSALKQDAGAWVIPLVNGKGEVTLASG</sequence>
<comment type="caution">
    <text evidence="2">The sequence shown here is derived from an EMBL/GenBank/DDBJ whole genome shotgun (WGS) entry which is preliminary data.</text>
</comment>
<gene>
    <name evidence="2" type="ORF">EVG20_g5102</name>
</gene>
<evidence type="ECO:0000313" key="2">
    <source>
        <dbReference type="EMBL" id="TFY65996.1"/>
    </source>
</evidence>
<reference evidence="2 3" key="1">
    <citation type="submission" date="2019-02" db="EMBL/GenBank/DDBJ databases">
        <title>Genome sequencing of the rare red list fungi Dentipellis fragilis.</title>
        <authorList>
            <person name="Buettner E."/>
            <person name="Kellner H."/>
        </authorList>
    </citation>
    <scope>NUCLEOTIDE SEQUENCE [LARGE SCALE GENOMIC DNA]</scope>
    <source>
        <strain evidence="2 3">DSM 105465</strain>
    </source>
</reference>
<proteinExistence type="predicted"/>
<dbReference type="EMBL" id="SEOQ01000288">
    <property type="protein sequence ID" value="TFY65996.1"/>
    <property type="molecule type" value="Genomic_DNA"/>
</dbReference>
<dbReference type="Proteomes" id="UP000298327">
    <property type="component" value="Unassembled WGS sequence"/>
</dbReference>